<feature type="transmembrane region" description="Helical" evidence="6">
    <location>
        <begin position="157"/>
        <end position="177"/>
    </location>
</feature>
<evidence type="ECO:0000256" key="6">
    <source>
        <dbReference type="SAM" id="Phobius"/>
    </source>
</evidence>
<name>A0A8S1H5S5_9PELO</name>
<feature type="transmembrane region" description="Helical" evidence="6">
    <location>
        <begin position="40"/>
        <end position="61"/>
    </location>
</feature>
<accession>A0A8S1H5S5</accession>
<keyword evidence="2 6" id="KW-0812">Transmembrane</keyword>
<dbReference type="CDD" id="cd14978">
    <property type="entry name" value="7tmA_FMRFamide_R-like"/>
    <property type="match status" value="1"/>
</dbReference>
<reference evidence="8" key="1">
    <citation type="submission" date="2020-10" db="EMBL/GenBank/DDBJ databases">
        <authorList>
            <person name="Kikuchi T."/>
        </authorList>
    </citation>
    <scope>NUCLEOTIDE SEQUENCE</scope>
    <source>
        <strain evidence="8">NKZ352</strain>
    </source>
</reference>
<dbReference type="GO" id="GO:0016020">
    <property type="term" value="C:membrane"/>
    <property type="evidence" value="ECO:0007669"/>
    <property type="project" value="UniProtKB-SubCell"/>
</dbReference>
<dbReference type="PROSITE" id="PS00237">
    <property type="entry name" value="G_PROTEIN_RECEP_F1_1"/>
    <property type="match status" value="1"/>
</dbReference>
<evidence type="ECO:0000313" key="8">
    <source>
        <dbReference type="EMBL" id="CAD6191099.1"/>
    </source>
</evidence>
<evidence type="ECO:0000313" key="9">
    <source>
        <dbReference type="Proteomes" id="UP000835052"/>
    </source>
</evidence>
<dbReference type="PANTHER" id="PTHR46641">
    <property type="entry name" value="FMRFAMIDE RECEPTOR-RELATED"/>
    <property type="match status" value="1"/>
</dbReference>
<sequence length="473" mass="53716">MHPSAGVWSPAMNATSEVDEENSSLFTALVQMLSHLLNGYLTAFFVVTGIVLNAFSVYIFLRCERTGTPAIQYYLVTLTLWQTALLANAFLLYSLPNLLFGHLVSQGSYVHLYPYVYTFANTTHTGSVWIVLTLTIDRYLALCQPLKHRAIGKKSRVRRLMVGVSIMAVFFSLPRFFEVHVEPWCQDGHCVATIDRTELFENKIYWSVYHVVLAMLFVTLCPCLLLFGLTLRISLALRSAIAKRKSLCAPNADIDARNKKCQTSRKEHKSNIMLVLVIAKFLVSDILPTVIDVLEHLVGQSAFMRSPLASLFVDISNFLIVLNCSSNFWVFIVWGKRFRKSCRNIMLSSQLGMYIYKLSRWNSDSDLSYCGPSSFTTVNNTTKIYGSDGRSFRQQRCPDAQSESMKERRTTGTLWVANRAFSHKATRGGERRPTNGGPAKEENKKEEKSWDYEKSDQLDELEKQRLLSSTGEY</sequence>
<proteinExistence type="predicted"/>
<dbReference type="InterPro" id="IPR052954">
    <property type="entry name" value="GPCR-Ligand_Int"/>
</dbReference>
<keyword evidence="9" id="KW-1185">Reference proteome</keyword>
<dbReference type="OrthoDB" id="10011262at2759"/>
<dbReference type="Proteomes" id="UP000835052">
    <property type="component" value="Unassembled WGS sequence"/>
</dbReference>
<feature type="region of interest" description="Disordered" evidence="5">
    <location>
        <begin position="424"/>
        <end position="473"/>
    </location>
</feature>
<evidence type="ECO:0000259" key="7">
    <source>
        <dbReference type="PROSITE" id="PS50262"/>
    </source>
</evidence>
<feature type="transmembrane region" description="Helical" evidence="6">
    <location>
        <begin position="272"/>
        <end position="291"/>
    </location>
</feature>
<gene>
    <name evidence="8" type="ORF">CAUJ_LOCUS7018</name>
</gene>
<feature type="transmembrane region" description="Helical" evidence="6">
    <location>
        <begin position="73"/>
        <end position="95"/>
    </location>
</feature>
<dbReference type="PROSITE" id="PS50262">
    <property type="entry name" value="G_PROTEIN_RECEP_F1_2"/>
    <property type="match status" value="1"/>
</dbReference>
<keyword evidence="3 6" id="KW-1133">Transmembrane helix</keyword>
<dbReference type="GO" id="GO:0004930">
    <property type="term" value="F:G protein-coupled receptor activity"/>
    <property type="evidence" value="ECO:0007669"/>
    <property type="project" value="InterPro"/>
</dbReference>
<dbReference type="AlphaFoldDB" id="A0A8S1H5S5"/>
<dbReference type="InterPro" id="IPR017452">
    <property type="entry name" value="GPCR_Rhodpsn_7TM"/>
</dbReference>
<dbReference type="PANTHER" id="PTHR46641:SF14">
    <property type="entry name" value="G-PROTEIN COUPLED RECEPTORS FAMILY 1 PROFILE DOMAIN-CONTAINING PROTEIN"/>
    <property type="match status" value="1"/>
</dbReference>
<feature type="transmembrane region" description="Helical" evidence="6">
    <location>
        <begin position="208"/>
        <end position="235"/>
    </location>
</feature>
<feature type="transmembrane region" description="Helical" evidence="6">
    <location>
        <begin position="311"/>
        <end position="334"/>
    </location>
</feature>
<protein>
    <recommendedName>
        <fullName evidence="7">G-protein coupled receptors family 1 profile domain-containing protein</fullName>
    </recommendedName>
</protein>
<dbReference type="EMBL" id="CAJGYM010000019">
    <property type="protein sequence ID" value="CAD6191099.1"/>
    <property type="molecule type" value="Genomic_DNA"/>
</dbReference>
<dbReference type="SUPFAM" id="SSF81321">
    <property type="entry name" value="Family A G protein-coupled receptor-like"/>
    <property type="match status" value="1"/>
</dbReference>
<evidence type="ECO:0000256" key="1">
    <source>
        <dbReference type="ARBA" id="ARBA00004370"/>
    </source>
</evidence>
<comment type="caution">
    <text evidence="8">The sequence shown here is derived from an EMBL/GenBank/DDBJ whole genome shotgun (WGS) entry which is preliminary data.</text>
</comment>
<keyword evidence="4 6" id="KW-0472">Membrane</keyword>
<feature type="domain" description="G-protein coupled receptors family 1 profile" evidence="7">
    <location>
        <begin position="52"/>
        <end position="331"/>
    </location>
</feature>
<evidence type="ECO:0000256" key="3">
    <source>
        <dbReference type="ARBA" id="ARBA00022989"/>
    </source>
</evidence>
<evidence type="ECO:0000256" key="5">
    <source>
        <dbReference type="SAM" id="MobiDB-lite"/>
    </source>
</evidence>
<evidence type="ECO:0000256" key="4">
    <source>
        <dbReference type="ARBA" id="ARBA00023136"/>
    </source>
</evidence>
<feature type="compositionally biased region" description="Basic and acidic residues" evidence="5">
    <location>
        <begin position="427"/>
        <end position="465"/>
    </location>
</feature>
<dbReference type="InterPro" id="IPR000276">
    <property type="entry name" value="GPCR_Rhodpsn"/>
</dbReference>
<organism evidence="8 9">
    <name type="scientific">Caenorhabditis auriculariae</name>
    <dbReference type="NCBI Taxonomy" id="2777116"/>
    <lineage>
        <taxon>Eukaryota</taxon>
        <taxon>Metazoa</taxon>
        <taxon>Ecdysozoa</taxon>
        <taxon>Nematoda</taxon>
        <taxon>Chromadorea</taxon>
        <taxon>Rhabditida</taxon>
        <taxon>Rhabditina</taxon>
        <taxon>Rhabditomorpha</taxon>
        <taxon>Rhabditoidea</taxon>
        <taxon>Rhabditidae</taxon>
        <taxon>Peloderinae</taxon>
        <taxon>Caenorhabditis</taxon>
    </lineage>
</organism>
<dbReference type="Gene3D" id="1.20.1070.10">
    <property type="entry name" value="Rhodopsin 7-helix transmembrane proteins"/>
    <property type="match status" value="1"/>
</dbReference>
<feature type="region of interest" description="Disordered" evidence="5">
    <location>
        <begin position="387"/>
        <end position="410"/>
    </location>
</feature>
<evidence type="ECO:0000256" key="2">
    <source>
        <dbReference type="ARBA" id="ARBA00022692"/>
    </source>
</evidence>
<dbReference type="Pfam" id="PF00001">
    <property type="entry name" value="7tm_1"/>
    <property type="match status" value="1"/>
</dbReference>
<feature type="transmembrane region" description="Helical" evidence="6">
    <location>
        <begin position="115"/>
        <end position="136"/>
    </location>
</feature>
<comment type="subcellular location">
    <subcellularLocation>
        <location evidence="1">Membrane</location>
    </subcellularLocation>
</comment>